<keyword evidence="2" id="KW-1185">Reference proteome</keyword>
<reference evidence="2" key="1">
    <citation type="submission" date="2016-10" db="EMBL/GenBank/DDBJ databases">
        <authorList>
            <person name="Varghese N."/>
            <person name="Submissions S."/>
        </authorList>
    </citation>
    <scope>NUCLEOTIDE SEQUENCE [LARGE SCALE GENOMIC DNA]</scope>
    <source>
        <strain evidence="2">DSM 17465</strain>
    </source>
</reference>
<sequence length="331" mass="37583">MAPLLDFHCVADSRWLALLALRQIYPTYSPKRRALWLLNALNQISLRQRPIGFKLLTDFELSLLPTLKQSQTRAFLLHKMFQNERVYIFDFEPENQMSSVTKLARSKRASQGLEREAKHLSEIAEHTTLSVPEVLKFSRWDEGALLQVSAAPKGFQIYDKTFPVPQNLLEAIRKLDTRSQLPAKEFSFWRQMFGRITEPSLKALADNVSPERRFAVGAAHGDLGSENIFTRGPSRKLEDFLVIDWEAYDSRAPELTDQVGLWLGQRHRSFKSMRKPSRAALAHAFLEDFKAKSGGIEAALLALTYLAYNGIDLAQSLIGDTGELKQTHDPA</sequence>
<gene>
    <name evidence="1" type="ORF">SAMN05444141_106159</name>
</gene>
<evidence type="ECO:0000313" key="2">
    <source>
        <dbReference type="Proteomes" id="UP000183371"/>
    </source>
</evidence>
<dbReference type="Proteomes" id="UP000183371">
    <property type="component" value="Unassembled WGS sequence"/>
</dbReference>
<dbReference type="EMBL" id="FPBD01000006">
    <property type="protein sequence ID" value="SFU00694.1"/>
    <property type="molecule type" value="Genomic_DNA"/>
</dbReference>
<proteinExistence type="predicted"/>
<dbReference type="AlphaFoldDB" id="A0A1I7CMT4"/>
<evidence type="ECO:0008006" key="3">
    <source>
        <dbReference type="Google" id="ProtNLM"/>
    </source>
</evidence>
<evidence type="ECO:0000313" key="1">
    <source>
        <dbReference type="EMBL" id="SFU00694.1"/>
    </source>
</evidence>
<name>A0A1I7CMT4_9HYPH</name>
<accession>A0A1I7CMT4</accession>
<protein>
    <recommendedName>
        <fullName evidence="3">Phosphotransferase enzyme family protein</fullName>
    </recommendedName>
</protein>
<dbReference type="SUPFAM" id="SSF56112">
    <property type="entry name" value="Protein kinase-like (PK-like)"/>
    <property type="match status" value="1"/>
</dbReference>
<organism evidence="1 2">
    <name type="scientific">Pseudovibrio denitrificans</name>
    <dbReference type="NCBI Taxonomy" id="258256"/>
    <lineage>
        <taxon>Bacteria</taxon>
        <taxon>Pseudomonadati</taxon>
        <taxon>Pseudomonadota</taxon>
        <taxon>Alphaproteobacteria</taxon>
        <taxon>Hyphomicrobiales</taxon>
        <taxon>Stappiaceae</taxon>
        <taxon>Pseudovibrio</taxon>
    </lineage>
</organism>
<dbReference type="InterPro" id="IPR011009">
    <property type="entry name" value="Kinase-like_dom_sf"/>
</dbReference>